<evidence type="ECO:0000313" key="1">
    <source>
        <dbReference type="EMBL" id="KAK6195980.1"/>
    </source>
</evidence>
<evidence type="ECO:0000313" key="2">
    <source>
        <dbReference type="Proteomes" id="UP001347796"/>
    </source>
</evidence>
<dbReference type="Gene3D" id="2.10.90.10">
    <property type="entry name" value="Cystine-knot cytokines"/>
    <property type="match status" value="1"/>
</dbReference>
<protein>
    <submittedName>
        <fullName evidence="1">Uncharacterized protein</fullName>
    </submittedName>
</protein>
<dbReference type="Proteomes" id="UP001347796">
    <property type="component" value="Unassembled WGS sequence"/>
</dbReference>
<proteinExistence type="predicted"/>
<dbReference type="EMBL" id="JAZGQO010000001">
    <property type="protein sequence ID" value="KAK6195980.1"/>
    <property type="molecule type" value="Genomic_DNA"/>
</dbReference>
<dbReference type="AlphaFoldDB" id="A0AAN8KFM8"/>
<name>A0AAN8KFM8_PATCE</name>
<gene>
    <name evidence="1" type="ORF">SNE40_001293</name>
</gene>
<sequence length="186" mass="21377">MYLVIVYKYYCSYYYIFYFVFNDRTTLTIVLCQIFNRGIGALLLAVMLPEIAVRDIGLIIFTLAHMTIVSLGECEKIHQQREIQIPGYKTIPIHTNACKETTAAYLEPMVDLGIDLGLGSQHIYIKRYHDGCCCAVRNSSEHRVSVERVDGRSFRNIKYRRIDSCKCTQCNLTTAIARHTAVEYIV</sequence>
<reference evidence="1 2" key="1">
    <citation type="submission" date="2024-01" db="EMBL/GenBank/DDBJ databases">
        <title>The genome of the rayed Mediterranean limpet Patella caerulea (Linnaeus, 1758).</title>
        <authorList>
            <person name="Anh-Thu Weber A."/>
            <person name="Halstead-Nussloch G."/>
        </authorList>
    </citation>
    <scope>NUCLEOTIDE SEQUENCE [LARGE SCALE GENOMIC DNA]</scope>
    <source>
        <strain evidence="1">AATW-2023a</strain>
        <tissue evidence="1">Whole specimen</tissue>
    </source>
</reference>
<comment type="caution">
    <text evidence="1">The sequence shown here is derived from an EMBL/GenBank/DDBJ whole genome shotgun (WGS) entry which is preliminary data.</text>
</comment>
<dbReference type="InterPro" id="IPR029034">
    <property type="entry name" value="Cystine-knot_cytokine"/>
</dbReference>
<keyword evidence="2" id="KW-1185">Reference proteome</keyword>
<organism evidence="1 2">
    <name type="scientific">Patella caerulea</name>
    <name type="common">Rayed Mediterranean limpet</name>
    <dbReference type="NCBI Taxonomy" id="87958"/>
    <lineage>
        <taxon>Eukaryota</taxon>
        <taxon>Metazoa</taxon>
        <taxon>Spiralia</taxon>
        <taxon>Lophotrochozoa</taxon>
        <taxon>Mollusca</taxon>
        <taxon>Gastropoda</taxon>
        <taxon>Patellogastropoda</taxon>
        <taxon>Patelloidea</taxon>
        <taxon>Patellidae</taxon>
        <taxon>Patella</taxon>
    </lineage>
</organism>
<accession>A0AAN8KFM8</accession>